<keyword evidence="1" id="KW-0175">Coiled coil</keyword>
<dbReference type="SUPFAM" id="SSF101082">
    <property type="entry name" value="Typo IV secretion system protein TraC"/>
    <property type="match status" value="1"/>
</dbReference>
<accession>A0AB39FAS4</accession>
<feature type="chain" id="PRO_5044174770" evidence="3">
    <location>
        <begin position="24"/>
        <end position="238"/>
    </location>
</feature>
<dbReference type="AlphaFoldDB" id="A0AB39FAS4"/>
<gene>
    <name evidence="5" type="ORF">ABRY96_00125</name>
    <name evidence="4" type="ORF">ABRY97_01435</name>
</gene>
<keyword evidence="3" id="KW-0732">Signal</keyword>
<name>A0AB39FAS4_9BURK</name>
<feature type="signal peptide" evidence="3">
    <location>
        <begin position="1"/>
        <end position="23"/>
    </location>
</feature>
<dbReference type="InterPro" id="IPR014158">
    <property type="entry name" value="T4SS_VirB5"/>
</dbReference>
<organism evidence="4">
    <name type="scientific">Castellaniella ginsengisoli</name>
    <dbReference type="NCBI Taxonomy" id="546114"/>
    <lineage>
        <taxon>Bacteria</taxon>
        <taxon>Pseudomonadati</taxon>
        <taxon>Pseudomonadota</taxon>
        <taxon>Betaproteobacteria</taxon>
        <taxon>Burkholderiales</taxon>
        <taxon>Alcaligenaceae</taxon>
        <taxon>Castellaniella</taxon>
    </lineage>
</organism>
<feature type="coiled-coil region" evidence="1">
    <location>
        <begin position="34"/>
        <end position="68"/>
    </location>
</feature>
<dbReference type="RefSeq" id="WP_368648808.1">
    <property type="nucleotide sequence ID" value="NZ_CP158264.1"/>
</dbReference>
<evidence type="ECO:0000256" key="3">
    <source>
        <dbReference type="SAM" id="SignalP"/>
    </source>
</evidence>
<sequence>MTRCKLIAAGIALSASFLSPVHASGIPTVDAATIAQLQEQLLTAKDQLQNLTDQLATAKSQLAAFTQSSGYGNVVGNPDIRNQLRAALPANAQDLLNRSGSSNLDGDVGRITDEVMAPVNFQEDRRTLSERALNIEATSKAMSQRAYDSMTRRLANVDALQDKINQTTNPKEIAELQARIQIEQANIQAEQARIQLASQQLDAERNLLQARAERVYGGWFGNQPGSSSHATAAEPSRP</sequence>
<dbReference type="Pfam" id="PF07996">
    <property type="entry name" value="T4SS"/>
    <property type="match status" value="1"/>
</dbReference>
<dbReference type="InterPro" id="IPR023220">
    <property type="entry name" value="T4SS_VirB5-domain"/>
</dbReference>
<dbReference type="EMBL" id="CP158266">
    <property type="protein sequence ID" value="XDJ82683.1"/>
    <property type="molecule type" value="Genomic_DNA"/>
</dbReference>
<dbReference type="CDD" id="cd14262">
    <property type="entry name" value="VirB5_like"/>
    <property type="match status" value="1"/>
</dbReference>
<feature type="coiled-coil region" evidence="1">
    <location>
        <begin position="173"/>
        <end position="207"/>
    </location>
</feature>
<reference evidence="4" key="1">
    <citation type="submission" date="2024-05" db="EMBL/GenBank/DDBJ databases">
        <authorList>
            <person name="Luo Y.-C."/>
            <person name="Nicholds J."/>
            <person name="Mortimer T."/>
            <person name="Maboni G."/>
        </authorList>
    </citation>
    <scope>NUCLEOTIDE SEQUENCE</scope>
    <source>
        <strain evidence="5">143751</strain>
        <strain evidence="4">143811</strain>
    </source>
</reference>
<dbReference type="EMBL" id="CP158264">
    <property type="protein sequence ID" value="XDJ74858.1"/>
    <property type="molecule type" value="Genomic_DNA"/>
</dbReference>
<proteinExistence type="predicted"/>
<evidence type="ECO:0000256" key="2">
    <source>
        <dbReference type="SAM" id="MobiDB-lite"/>
    </source>
</evidence>
<evidence type="ECO:0000256" key="1">
    <source>
        <dbReference type="SAM" id="Coils"/>
    </source>
</evidence>
<evidence type="ECO:0000313" key="5">
    <source>
        <dbReference type="EMBL" id="XDJ82683.1"/>
    </source>
</evidence>
<evidence type="ECO:0000313" key="4">
    <source>
        <dbReference type="EMBL" id="XDJ74858.1"/>
    </source>
</evidence>
<protein>
    <submittedName>
        <fullName evidence="4">Type IV secretion system protein</fullName>
    </submittedName>
</protein>
<dbReference type="Gene3D" id="1.20.58.430">
    <property type="entry name" value="Type IV secretion system, VirB5-domain"/>
    <property type="match status" value="1"/>
</dbReference>
<feature type="region of interest" description="Disordered" evidence="2">
    <location>
        <begin position="219"/>
        <end position="238"/>
    </location>
</feature>